<evidence type="ECO:0000313" key="3">
    <source>
        <dbReference type="Proteomes" id="UP000199647"/>
    </source>
</evidence>
<dbReference type="STRING" id="1855383.SAMN05216548_11420"/>
<keyword evidence="1" id="KW-1133">Transmembrane helix</keyword>
<name>A0A1H9MT91_9HYPH</name>
<feature type="transmembrane region" description="Helical" evidence="1">
    <location>
        <begin position="95"/>
        <end position="115"/>
    </location>
</feature>
<organism evidence="2 3">
    <name type="scientific">Faunimonas pinastri</name>
    <dbReference type="NCBI Taxonomy" id="1855383"/>
    <lineage>
        <taxon>Bacteria</taxon>
        <taxon>Pseudomonadati</taxon>
        <taxon>Pseudomonadota</taxon>
        <taxon>Alphaproteobacteria</taxon>
        <taxon>Hyphomicrobiales</taxon>
        <taxon>Afifellaceae</taxon>
        <taxon>Faunimonas</taxon>
    </lineage>
</organism>
<dbReference type="Proteomes" id="UP000199647">
    <property type="component" value="Unassembled WGS sequence"/>
</dbReference>
<gene>
    <name evidence="2" type="ORF">SAMN05216548_11420</name>
</gene>
<dbReference type="RefSeq" id="WP_177176900.1">
    <property type="nucleotide sequence ID" value="NZ_FOFG01000014.1"/>
</dbReference>
<dbReference type="EMBL" id="FOFG01000014">
    <property type="protein sequence ID" value="SER26353.1"/>
    <property type="molecule type" value="Genomic_DNA"/>
</dbReference>
<accession>A0A1H9MT91</accession>
<proteinExistence type="predicted"/>
<evidence type="ECO:0000313" key="2">
    <source>
        <dbReference type="EMBL" id="SER26353.1"/>
    </source>
</evidence>
<sequence>MPAVTSCGRYILNVLVSIDQLANTLAGGYPDETISSRSAKAWLTGKRWGCVMCRCLDFLDKDHCRRVIELNEGDSVSGSLDAIAGIFSWGDLKGWIRGLVLAAIALAAFALVLVLS</sequence>
<keyword evidence="3" id="KW-1185">Reference proteome</keyword>
<keyword evidence="1" id="KW-0472">Membrane</keyword>
<evidence type="ECO:0000256" key="1">
    <source>
        <dbReference type="SAM" id="Phobius"/>
    </source>
</evidence>
<reference evidence="2 3" key="1">
    <citation type="submission" date="2016-10" db="EMBL/GenBank/DDBJ databases">
        <authorList>
            <person name="de Groot N.N."/>
        </authorList>
    </citation>
    <scope>NUCLEOTIDE SEQUENCE [LARGE SCALE GENOMIC DNA]</scope>
    <source>
        <strain evidence="2 3">A52C2</strain>
    </source>
</reference>
<protein>
    <submittedName>
        <fullName evidence="2">Uncharacterized protein</fullName>
    </submittedName>
</protein>
<keyword evidence="1" id="KW-0812">Transmembrane</keyword>
<dbReference type="AlphaFoldDB" id="A0A1H9MT91"/>